<accession>A0AAJ6YD17</accession>
<organism evidence="3 4">
    <name type="scientific">Ceratosolen solmsi marchali</name>
    <dbReference type="NCBI Taxonomy" id="326594"/>
    <lineage>
        <taxon>Eukaryota</taxon>
        <taxon>Metazoa</taxon>
        <taxon>Ecdysozoa</taxon>
        <taxon>Arthropoda</taxon>
        <taxon>Hexapoda</taxon>
        <taxon>Insecta</taxon>
        <taxon>Pterygota</taxon>
        <taxon>Neoptera</taxon>
        <taxon>Endopterygota</taxon>
        <taxon>Hymenoptera</taxon>
        <taxon>Apocrita</taxon>
        <taxon>Proctotrupomorpha</taxon>
        <taxon>Chalcidoidea</taxon>
        <taxon>Agaonidae</taxon>
        <taxon>Agaoninae</taxon>
        <taxon>Ceratosolen</taxon>
    </lineage>
</organism>
<name>A0AAJ6YD17_9HYME</name>
<dbReference type="Gene3D" id="2.120.10.30">
    <property type="entry name" value="TolB, C-terminal domain"/>
    <property type="match status" value="1"/>
</dbReference>
<proteinExistence type="predicted"/>
<dbReference type="InterPro" id="IPR050778">
    <property type="entry name" value="Cueball_EGF_LRP_Nidogen"/>
</dbReference>
<keyword evidence="1" id="KW-0245">EGF-like domain</keyword>
<evidence type="ECO:0000313" key="4">
    <source>
        <dbReference type="RefSeq" id="XP_011495815.1"/>
    </source>
</evidence>
<protein>
    <submittedName>
        <fullName evidence="4">Prolow-density lipoprotein receptor-related protein 1-like</fullName>
    </submittedName>
</protein>
<dbReference type="Proteomes" id="UP000695007">
    <property type="component" value="Unplaced"/>
</dbReference>
<evidence type="ECO:0000313" key="3">
    <source>
        <dbReference type="Proteomes" id="UP000695007"/>
    </source>
</evidence>
<dbReference type="GO" id="GO:0042813">
    <property type="term" value="F:Wnt receptor activity"/>
    <property type="evidence" value="ECO:0007669"/>
    <property type="project" value="TreeGrafter"/>
</dbReference>
<dbReference type="GO" id="GO:0005886">
    <property type="term" value="C:plasma membrane"/>
    <property type="evidence" value="ECO:0007669"/>
    <property type="project" value="TreeGrafter"/>
</dbReference>
<dbReference type="SMART" id="SM00135">
    <property type="entry name" value="LY"/>
    <property type="match status" value="2"/>
</dbReference>
<reference evidence="4" key="1">
    <citation type="submission" date="2025-08" db="UniProtKB">
        <authorList>
            <consortium name="RefSeq"/>
        </authorList>
    </citation>
    <scope>IDENTIFICATION</scope>
</reference>
<dbReference type="InterPro" id="IPR000033">
    <property type="entry name" value="LDLR_classB_rpt"/>
</dbReference>
<sequence length="385" mass="44399">MTYKDWRLKVMVINILVTISEFTVNGYSTNGCELRYKKHVDDKPNFFLMTNSLPGICRIQHEDNSTVNYHVDRKYAEQIRPETVIGGLNYDARNGTILYWAKIANVDHSRLYKVRLNDSHWQSVLDQDDDFRDMTYDWISKNLYIIMGVRSLMVAVNAENSWNPTVVMYDRSQLTSLAVHPNKGYLFFVETSYWFGVQNKICRAHLDGSNVIEFNRTGTDLRYYIASIVVDFYSDRLYWSVPGMDKIQHSNLNGEDVGTIGSVRVYSGQLDLSSRTLAVSKHYVYYRSSEANTVRRIEKTSEMKDADYELVNIEAAPITEIMAFTYKSQKVRKDHPCKEVRGGCEKYCFAVPHDEGLLKRVCKCSFNDVLATNGVSCVKKRQPMG</sequence>
<evidence type="ECO:0000256" key="1">
    <source>
        <dbReference type="ARBA" id="ARBA00022536"/>
    </source>
</evidence>
<dbReference type="RefSeq" id="XP_011495815.1">
    <property type="nucleotide sequence ID" value="XM_011497513.1"/>
</dbReference>
<dbReference type="SUPFAM" id="SSF63825">
    <property type="entry name" value="YWTD domain"/>
    <property type="match status" value="1"/>
</dbReference>
<dbReference type="KEGG" id="csol:105360573"/>
<dbReference type="PANTHER" id="PTHR46513">
    <property type="entry name" value="VITELLOGENIN RECEPTOR-LIKE PROTEIN-RELATED-RELATED"/>
    <property type="match status" value="1"/>
</dbReference>
<evidence type="ECO:0000256" key="2">
    <source>
        <dbReference type="ARBA" id="ARBA00022737"/>
    </source>
</evidence>
<dbReference type="PANTHER" id="PTHR46513:SF13">
    <property type="entry name" value="EGF-LIKE DOMAIN-CONTAINING PROTEIN"/>
    <property type="match status" value="1"/>
</dbReference>
<dbReference type="GO" id="GO:0060070">
    <property type="term" value="P:canonical Wnt signaling pathway"/>
    <property type="evidence" value="ECO:0007669"/>
    <property type="project" value="TreeGrafter"/>
</dbReference>
<keyword evidence="2" id="KW-0677">Repeat</keyword>
<dbReference type="GO" id="GO:0017147">
    <property type="term" value="F:Wnt-protein binding"/>
    <property type="evidence" value="ECO:0007669"/>
    <property type="project" value="TreeGrafter"/>
</dbReference>
<keyword evidence="3" id="KW-1185">Reference proteome</keyword>
<dbReference type="InterPro" id="IPR011042">
    <property type="entry name" value="6-blade_b-propeller_TolB-like"/>
</dbReference>
<dbReference type="GeneID" id="105360573"/>
<gene>
    <name evidence="4" type="primary">LOC105360573</name>
</gene>
<dbReference type="AlphaFoldDB" id="A0AAJ6YD17"/>